<feature type="region of interest" description="Disordered" evidence="1">
    <location>
        <begin position="118"/>
        <end position="143"/>
    </location>
</feature>
<feature type="transmembrane region" description="Helical" evidence="2">
    <location>
        <begin position="83"/>
        <end position="107"/>
    </location>
</feature>
<keyword evidence="4" id="KW-1185">Reference proteome</keyword>
<protein>
    <submittedName>
        <fullName evidence="3">Uncharacterized protein</fullName>
    </submittedName>
</protein>
<gene>
    <name evidence="3" type="ORF">FJT64_025007</name>
</gene>
<sequence length="210" mass="23753">MAPPRQVVALPFNPPADTRLAFNPPGQSVSLAFNPLLRVLTPAMAPRPNSGLETHEEEIIGDSPTLEPYLHHTNATTESQEKISIIVGIVVALLLAILIVIVCAAVIRRMRRRRLPASSEDGKGMRMKRVRRGKGVDEDEEDLPSPLDDLHDPYVQFVYIPPNRGLKLWKGRLKIMKRHLKRSLLKKQIEIHGCTIPEHCRAQLKRIYVY</sequence>
<keyword evidence="2" id="KW-0472">Membrane</keyword>
<dbReference type="EMBL" id="VIIS01000996">
    <property type="protein sequence ID" value="KAF0302948.1"/>
    <property type="molecule type" value="Genomic_DNA"/>
</dbReference>
<keyword evidence="2" id="KW-0812">Transmembrane</keyword>
<keyword evidence="2" id="KW-1133">Transmembrane helix</keyword>
<evidence type="ECO:0000313" key="3">
    <source>
        <dbReference type="EMBL" id="KAF0302948.1"/>
    </source>
</evidence>
<reference evidence="3 4" key="1">
    <citation type="submission" date="2019-07" db="EMBL/GenBank/DDBJ databases">
        <title>Draft genome assembly of a fouling barnacle, Amphibalanus amphitrite (Darwin, 1854): The first reference genome for Thecostraca.</title>
        <authorList>
            <person name="Kim W."/>
        </authorList>
    </citation>
    <scope>NUCLEOTIDE SEQUENCE [LARGE SCALE GENOMIC DNA]</scope>
    <source>
        <strain evidence="3">SNU_AA5</strain>
        <tissue evidence="3">Soma without cirri and trophi</tissue>
    </source>
</reference>
<evidence type="ECO:0000256" key="1">
    <source>
        <dbReference type="SAM" id="MobiDB-lite"/>
    </source>
</evidence>
<proteinExistence type="predicted"/>
<evidence type="ECO:0000256" key="2">
    <source>
        <dbReference type="SAM" id="Phobius"/>
    </source>
</evidence>
<dbReference type="AlphaFoldDB" id="A0A6A4WL63"/>
<accession>A0A6A4WL63</accession>
<evidence type="ECO:0000313" key="4">
    <source>
        <dbReference type="Proteomes" id="UP000440578"/>
    </source>
</evidence>
<name>A0A6A4WL63_AMPAM</name>
<dbReference type="OrthoDB" id="6395444at2759"/>
<organism evidence="3 4">
    <name type="scientific">Amphibalanus amphitrite</name>
    <name type="common">Striped barnacle</name>
    <name type="synonym">Balanus amphitrite</name>
    <dbReference type="NCBI Taxonomy" id="1232801"/>
    <lineage>
        <taxon>Eukaryota</taxon>
        <taxon>Metazoa</taxon>
        <taxon>Ecdysozoa</taxon>
        <taxon>Arthropoda</taxon>
        <taxon>Crustacea</taxon>
        <taxon>Multicrustacea</taxon>
        <taxon>Cirripedia</taxon>
        <taxon>Thoracica</taxon>
        <taxon>Thoracicalcarea</taxon>
        <taxon>Balanomorpha</taxon>
        <taxon>Balanoidea</taxon>
        <taxon>Balanidae</taxon>
        <taxon>Amphibalaninae</taxon>
        <taxon>Amphibalanus</taxon>
    </lineage>
</organism>
<dbReference type="Proteomes" id="UP000440578">
    <property type="component" value="Unassembled WGS sequence"/>
</dbReference>
<comment type="caution">
    <text evidence="3">The sequence shown here is derived from an EMBL/GenBank/DDBJ whole genome shotgun (WGS) entry which is preliminary data.</text>
</comment>